<protein>
    <submittedName>
        <fullName evidence="2">BgTH12-06548</fullName>
    </submittedName>
</protein>
<comment type="caution">
    <text evidence="2">The sequence shown here is derived from an EMBL/GenBank/DDBJ whole genome shotgun (WGS) entry which is preliminary data.</text>
</comment>
<accession>A0A9W4GDT2</accession>
<feature type="region of interest" description="Disordered" evidence="1">
    <location>
        <begin position="201"/>
        <end position="242"/>
    </location>
</feature>
<evidence type="ECO:0000313" key="2">
    <source>
        <dbReference type="EMBL" id="CAD6500843.1"/>
    </source>
</evidence>
<feature type="region of interest" description="Disordered" evidence="1">
    <location>
        <begin position="255"/>
        <end position="330"/>
    </location>
</feature>
<dbReference type="InterPro" id="IPR018853">
    <property type="entry name" value="DUF2457"/>
</dbReference>
<reference evidence="2" key="1">
    <citation type="submission" date="2020-10" db="EMBL/GenBank/DDBJ databases">
        <authorList>
            <person name="Muller C M."/>
        </authorList>
    </citation>
    <scope>NUCLEOTIDE SEQUENCE</scope>
    <source>
        <strain evidence="2">THUN-12</strain>
    </source>
</reference>
<evidence type="ECO:0000256" key="1">
    <source>
        <dbReference type="SAM" id="MobiDB-lite"/>
    </source>
</evidence>
<dbReference type="Pfam" id="PF10446">
    <property type="entry name" value="DUF2457"/>
    <property type="match status" value="1"/>
</dbReference>
<feature type="compositionally biased region" description="Acidic residues" evidence="1">
    <location>
        <begin position="108"/>
        <end position="118"/>
    </location>
</feature>
<feature type="compositionally biased region" description="Low complexity" evidence="1">
    <location>
        <begin position="135"/>
        <end position="149"/>
    </location>
</feature>
<dbReference type="AlphaFoldDB" id="A0A9W4GDT2"/>
<dbReference type="Proteomes" id="UP000683417">
    <property type="component" value="Unassembled WGS sequence"/>
</dbReference>
<gene>
    <name evidence="2" type="ORF">BGTH12_LOCUS2201</name>
</gene>
<feature type="region of interest" description="Disordered" evidence="1">
    <location>
        <begin position="35"/>
        <end position="178"/>
    </location>
</feature>
<name>A0A9W4GDT2_BLUGR</name>
<feature type="compositionally biased region" description="Basic residues" evidence="1">
    <location>
        <begin position="395"/>
        <end position="412"/>
    </location>
</feature>
<feature type="region of interest" description="Disordered" evidence="1">
    <location>
        <begin position="393"/>
        <end position="425"/>
    </location>
</feature>
<feature type="compositionally biased region" description="Basic and acidic residues" evidence="1">
    <location>
        <begin position="413"/>
        <end position="425"/>
    </location>
</feature>
<feature type="compositionally biased region" description="Basic residues" evidence="1">
    <location>
        <begin position="150"/>
        <end position="164"/>
    </location>
</feature>
<dbReference type="EMBL" id="CAJHIT010000004">
    <property type="protein sequence ID" value="CAD6500843.1"/>
    <property type="molecule type" value="Genomic_DNA"/>
</dbReference>
<organism evidence="2 3">
    <name type="scientific">Blumeria graminis f. sp. triticale</name>
    <dbReference type="NCBI Taxonomy" id="1689686"/>
    <lineage>
        <taxon>Eukaryota</taxon>
        <taxon>Fungi</taxon>
        <taxon>Dikarya</taxon>
        <taxon>Ascomycota</taxon>
        <taxon>Pezizomycotina</taxon>
        <taxon>Leotiomycetes</taxon>
        <taxon>Erysiphales</taxon>
        <taxon>Erysiphaceae</taxon>
        <taxon>Blumeria</taxon>
    </lineage>
</organism>
<feature type="compositionally biased region" description="Acidic residues" evidence="1">
    <location>
        <begin position="37"/>
        <end position="81"/>
    </location>
</feature>
<sequence>MQEADWLRRDVGVFSSKLTINDTLKRENEIRRLASEAEAEALEDEEEEEEEENLCDDDSDGKHDEDDEDDTDDDDDNEDEKNDVTRYFGGFYSGDDGNERDNELGFADSDESDKEEEFSFWNSGHRSSTKNVAISSSLATSNSSNYSSKFRSRVSTRRKIHAQKITRTATPDLPDSTDFVCGTLDEDRPLEEAYLSCMEARKQARHKLTPQDIDPSFPTSDSEDEVDHHSEASKKISNGNQARFNDVKFEALVDERIGRTSSPQSQVSPVRHSPRKLYSPPPARRLRSPSPSKQRLRSPPPRKLFGNSPKRKQSMNHARQLPIHKKTASNNRSDLLDAFAAGPKATFTKSLPRTPNIFGNEYDGSRFAETKSCDIRRGDHFRRAIDIVKGLEQKRQRRKEKFYPKQTHRKSRGYPDHKTQPGHGAERMRELGLLMAGKVAVQNHYILSA</sequence>
<evidence type="ECO:0000313" key="3">
    <source>
        <dbReference type="Proteomes" id="UP000683417"/>
    </source>
</evidence>
<feature type="compositionally biased region" description="Polar residues" evidence="1">
    <location>
        <begin position="259"/>
        <end position="268"/>
    </location>
</feature>
<feature type="compositionally biased region" description="Polar residues" evidence="1">
    <location>
        <begin position="121"/>
        <end position="134"/>
    </location>
</feature>
<proteinExistence type="predicted"/>